<evidence type="ECO:0000256" key="4">
    <source>
        <dbReference type="ARBA" id="ARBA00022741"/>
    </source>
</evidence>
<keyword evidence="1 9" id="KW-0820">tRNA-binding</keyword>
<keyword evidence="13" id="KW-1185">Reference proteome</keyword>
<evidence type="ECO:0000259" key="11">
    <source>
        <dbReference type="Pfam" id="PF20259"/>
    </source>
</evidence>
<comment type="similarity">
    <text evidence="9">Belongs to the MnmA/TRMU family.</text>
</comment>
<dbReference type="HAMAP" id="MF_00144">
    <property type="entry name" value="tRNA_thiouridyl_MnmA"/>
    <property type="match status" value="1"/>
</dbReference>
<dbReference type="InterPro" id="IPR023382">
    <property type="entry name" value="MnmA-like_central_sf"/>
</dbReference>
<dbReference type="Pfam" id="PF20258">
    <property type="entry name" value="tRNA_Me_trans_C"/>
    <property type="match status" value="1"/>
</dbReference>
<evidence type="ECO:0000259" key="10">
    <source>
        <dbReference type="Pfam" id="PF20258"/>
    </source>
</evidence>
<keyword evidence="9" id="KW-0963">Cytoplasm</keyword>
<keyword evidence="5 9" id="KW-0067">ATP-binding</keyword>
<dbReference type="Pfam" id="PF20259">
    <property type="entry name" value="tRNA_Me_trans_M"/>
    <property type="match status" value="1"/>
</dbReference>
<proteinExistence type="inferred from homology"/>
<evidence type="ECO:0000256" key="5">
    <source>
        <dbReference type="ARBA" id="ARBA00022840"/>
    </source>
</evidence>
<feature type="site" description="Interaction with tRNA" evidence="9">
    <location>
        <position position="128"/>
    </location>
</feature>
<feature type="binding site" evidence="9">
    <location>
        <position position="127"/>
    </location>
    <ligand>
        <name>ATP</name>
        <dbReference type="ChEBI" id="CHEBI:30616"/>
    </ligand>
</feature>
<feature type="active site" description="Nucleophile" evidence="9">
    <location>
        <position position="103"/>
    </location>
</feature>
<sequence>MEKKAVIAMSGGVDSSVAALLVQQCGYEAIGVTLKLHTNEDAGISREKTCCSLDDVNDARSVAARLGMPFYVFNFTDSFRQEVMDRFVRAYERGETPNPCIDCNRYIKFRKLMQRAREIGYDYVATGHYARVEQDVETGRWLLKKGLDHTKDQSYVLYSLTQGELSRLLLPLGGLTKERVRQIAEENGFVNAKKHDSQDICFVPDGDYAAFIERYAGTKFQPGPFVGTHGEVYGKHRGIIHYTVGQRKGLGLSFPQPMYVCGIDTARNEVVLGKHEELFSRELTARDINLISREMISGPLRVKAKVRYRHAEQPATVLQTGPDELRVTFDEPQRAVTKGQALVLYEGDTVVGGGTIQ</sequence>
<name>A0ABT1S3G3_9FIRM</name>
<evidence type="ECO:0000313" key="13">
    <source>
        <dbReference type="Proteomes" id="UP001524473"/>
    </source>
</evidence>
<dbReference type="RefSeq" id="WP_066861120.1">
    <property type="nucleotide sequence ID" value="NZ_CABKVV010000011.1"/>
</dbReference>
<organism evidence="12 13">
    <name type="scientific">Neglectibacter timonensis</name>
    <dbReference type="NCBI Taxonomy" id="1776382"/>
    <lineage>
        <taxon>Bacteria</taxon>
        <taxon>Bacillati</taxon>
        <taxon>Bacillota</taxon>
        <taxon>Clostridia</taxon>
        <taxon>Eubacteriales</taxon>
        <taxon>Oscillospiraceae</taxon>
        <taxon>Neglectibacter</taxon>
    </lineage>
</organism>
<evidence type="ECO:0000256" key="7">
    <source>
        <dbReference type="ARBA" id="ARBA00023157"/>
    </source>
</evidence>
<keyword evidence="4 9" id="KW-0547">Nucleotide-binding</keyword>
<keyword evidence="6 9" id="KW-0694">RNA-binding</keyword>
<comment type="catalytic activity">
    <reaction evidence="8 9">
        <text>S-sulfanyl-L-cysteinyl-[protein] + uridine(34) in tRNA + AH2 + ATP = 2-thiouridine(34) in tRNA + L-cysteinyl-[protein] + A + AMP + diphosphate + H(+)</text>
        <dbReference type="Rhea" id="RHEA:47032"/>
        <dbReference type="Rhea" id="RHEA-COMP:10131"/>
        <dbReference type="Rhea" id="RHEA-COMP:11726"/>
        <dbReference type="Rhea" id="RHEA-COMP:11727"/>
        <dbReference type="Rhea" id="RHEA-COMP:11728"/>
        <dbReference type="ChEBI" id="CHEBI:13193"/>
        <dbReference type="ChEBI" id="CHEBI:15378"/>
        <dbReference type="ChEBI" id="CHEBI:17499"/>
        <dbReference type="ChEBI" id="CHEBI:29950"/>
        <dbReference type="ChEBI" id="CHEBI:30616"/>
        <dbReference type="ChEBI" id="CHEBI:33019"/>
        <dbReference type="ChEBI" id="CHEBI:61963"/>
        <dbReference type="ChEBI" id="CHEBI:65315"/>
        <dbReference type="ChEBI" id="CHEBI:87170"/>
        <dbReference type="ChEBI" id="CHEBI:456215"/>
        <dbReference type="EC" id="2.8.1.13"/>
    </reaction>
</comment>
<dbReference type="InterPro" id="IPR046884">
    <property type="entry name" value="MnmA-like_central"/>
</dbReference>
<protein>
    <recommendedName>
        <fullName evidence="9">tRNA-specific 2-thiouridylase MnmA</fullName>
        <ecNumber evidence="9">2.8.1.13</ecNumber>
    </recommendedName>
</protein>
<feature type="active site" description="Cysteine persulfide intermediate" evidence="9">
    <location>
        <position position="201"/>
    </location>
</feature>
<feature type="region of interest" description="Interaction with tRNA" evidence="9">
    <location>
        <begin position="307"/>
        <end position="308"/>
    </location>
</feature>
<keyword evidence="3 9" id="KW-0819">tRNA processing</keyword>
<comment type="caution">
    <text evidence="12">The sequence shown here is derived from an EMBL/GenBank/DDBJ whole genome shotgun (WGS) entry which is preliminary data.</text>
</comment>
<reference evidence="12 13" key="1">
    <citation type="submission" date="2022-06" db="EMBL/GenBank/DDBJ databases">
        <title>Isolation of gut microbiota from human fecal samples.</title>
        <authorList>
            <person name="Pamer E.G."/>
            <person name="Barat B."/>
            <person name="Waligurski E."/>
            <person name="Medina S."/>
            <person name="Paddock L."/>
            <person name="Mostad J."/>
        </authorList>
    </citation>
    <scope>NUCLEOTIDE SEQUENCE [LARGE SCALE GENOMIC DNA]</scope>
    <source>
        <strain evidence="12 13">DFI.9.73</strain>
    </source>
</reference>
<feature type="binding site" evidence="9">
    <location>
        <begin position="8"/>
        <end position="15"/>
    </location>
    <ligand>
        <name>ATP</name>
        <dbReference type="ChEBI" id="CHEBI:30616"/>
    </ligand>
</feature>
<dbReference type="Gene3D" id="2.30.30.280">
    <property type="entry name" value="Adenine nucleotide alpha hydrolases-like domains"/>
    <property type="match status" value="1"/>
</dbReference>
<feature type="site" description="Interaction with tRNA" evidence="9">
    <location>
        <position position="340"/>
    </location>
</feature>
<evidence type="ECO:0000256" key="3">
    <source>
        <dbReference type="ARBA" id="ARBA00022694"/>
    </source>
</evidence>
<gene>
    <name evidence="9 12" type="primary">mnmA</name>
    <name evidence="12" type="ORF">NE695_16375</name>
</gene>
<dbReference type="EC" id="2.8.1.13" evidence="9"/>
<dbReference type="InterPro" id="IPR004506">
    <property type="entry name" value="MnmA-like"/>
</dbReference>
<dbReference type="InterPro" id="IPR014729">
    <property type="entry name" value="Rossmann-like_a/b/a_fold"/>
</dbReference>
<dbReference type="Proteomes" id="UP001524473">
    <property type="component" value="Unassembled WGS sequence"/>
</dbReference>
<dbReference type="NCBIfam" id="NF001138">
    <property type="entry name" value="PRK00143.1"/>
    <property type="match status" value="1"/>
</dbReference>
<dbReference type="PANTHER" id="PTHR11933:SF5">
    <property type="entry name" value="MITOCHONDRIAL TRNA-SPECIFIC 2-THIOURIDYLASE 1"/>
    <property type="match status" value="1"/>
</dbReference>
<dbReference type="Gene3D" id="2.40.30.10">
    <property type="entry name" value="Translation factors"/>
    <property type="match status" value="1"/>
</dbReference>
<dbReference type="Pfam" id="PF03054">
    <property type="entry name" value="tRNA_Me_trans"/>
    <property type="match status" value="1"/>
</dbReference>
<accession>A0ABT1S3G3</accession>
<evidence type="ECO:0000256" key="2">
    <source>
        <dbReference type="ARBA" id="ARBA00022679"/>
    </source>
</evidence>
<dbReference type="NCBIfam" id="TIGR00420">
    <property type="entry name" value="trmU"/>
    <property type="match status" value="1"/>
</dbReference>
<evidence type="ECO:0000256" key="1">
    <source>
        <dbReference type="ARBA" id="ARBA00022555"/>
    </source>
</evidence>
<keyword evidence="7" id="KW-1015">Disulfide bond</keyword>
<dbReference type="SUPFAM" id="SSF52402">
    <property type="entry name" value="Adenine nucleotide alpha hydrolases-like"/>
    <property type="match status" value="1"/>
</dbReference>
<dbReference type="CDD" id="cd01998">
    <property type="entry name" value="MnmA_TRMU-like"/>
    <property type="match status" value="1"/>
</dbReference>
<evidence type="ECO:0000313" key="12">
    <source>
        <dbReference type="EMBL" id="MCQ4841486.1"/>
    </source>
</evidence>
<feature type="domain" description="tRNA-specific 2-thiouridylase MnmA-like central" evidence="11">
    <location>
        <begin position="210"/>
        <end position="273"/>
    </location>
</feature>
<evidence type="ECO:0000256" key="8">
    <source>
        <dbReference type="ARBA" id="ARBA00051542"/>
    </source>
</evidence>
<comment type="subcellular location">
    <subcellularLocation>
        <location evidence="9">Cytoplasm</location>
    </subcellularLocation>
</comment>
<dbReference type="InterPro" id="IPR046885">
    <property type="entry name" value="MnmA-like_C"/>
</dbReference>
<evidence type="ECO:0000256" key="6">
    <source>
        <dbReference type="ARBA" id="ARBA00022884"/>
    </source>
</evidence>
<dbReference type="GO" id="GO:0103016">
    <property type="term" value="F:tRNA-uridine 2-sulfurtransferase activity"/>
    <property type="evidence" value="ECO:0007669"/>
    <property type="project" value="UniProtKB-EC"/>
</dbReference>
<dbReference type="EMBL" id="JANFZH010000052">
    <property type="protein sequence ID" value="MCQ4841486.1"/>
    <property type="molecule type" value="Genomic_DNA"/>
</dbReference>
<feature type="domain" description="tRNA-specific 2-thiouridylase MnmA-like C-terminal" evidence="10">
    <location>
        <begin position="280"/>
        <end position="356"/>
    </location>
</feature>
<evidence type="ECO:0000256" key="9">
    <source>
        <dbReference type="HAMAP-Rule" id="MF_00144"/>
    </source>
</evidence>
<feature type="binding site" evidence="9">
    <location>
        <position position="34"/>
    </location>
    <ligand>
        <name>ATP</name>
        <dbReference type="ChEBI" id="CHEBI:30616"/>
    </ligand>
</feature>
<dbReference type="GeneID" id="90531378"/>
<keyword evidence="2 9" id="KW-0808">Transferase</keyword>
<comment type="caution">
    <text evidence="9">Lacks conserved residue(s) required for the propagation of feature annotation.</text>
</comment>
<dbReference type="Gene3D" id="3.40.50.620">
    <property type="entry name" value="HUPs"/>
    <property type="match status" value="1"/>
</dbReference>
<feature type="region of interest" description="Interaction with tRNA" evidence="9">
    <location>
        <begin position="151"/>
        <end position="153"/>
    </location>
</feature>
<dbReference type="PANTHER" id="PTHR11933">
    <property type="entry name" value="TRNA 5-METHYLAMINOMETHYL-2-THIOURIDYLATE -METHYLTRANSFERASE"/>
    <property type="match status" value="1"/>
</dbReference>
<comment type="function">
    <text evidence="9">Catalyzes the 2-thiolation of uridine at the wobble position (U34) of tRNA, leading to the formation of s(2)U34.</text>
</comment>